<accession>A0A7V2WLX9</accession>
<evidence type="ECO:0000256" key="1">
    <source>
        <dbReference type="SAM" id="Phobius"/>
    </source>
</evidence>
<dbReference type="Proteomes" id="UP000885722">
    <property type="component" value="Unassembled WGS sequence"/>
</dbReference>
<organism evidence="2">
    <name type="scientific">Nitratifractor salsuginis</name>
    <dbReference type="NCBI Taxonomy" id="269261"/>
    <lineage>
        <taxon>Bacteria</taxon>
        <taxon>Pseudomonadati</taxon>
        <taxon>Campylobacterota</taxon>
        <taxon>Epsilonproteobacteria</taxon>
        <taxon>Campylobacterales</taxon>
        <taxon>Sulfurovaceae</taxon>
        <taxon>Nitratifractor</taxon>
    </lineage>
</organism>
<dbReference type="EMBL" id="DRNO01000151">
    <property type="protein sequence ID" value="HFC03674.1"/>
    <property type="molecule type" value="Genomic_DNA"/>
</dbReference>
<sequence>MIRPFYVVMVGLFGLLLLMAGHYAGFDRTGVLQKQRALVLVTGLDAPALGVEWFEPRERRYEAAVNPAYPELLPPDRLDFVYGDLYGK</sequence>
<comment type="caution">
    <text evidence="2">The sequence shown here is derived from an EMBL/GenBank/DDBJ whole genome shotgun (WGS) entry which is preliminary data.</text>
</comment>
<feature type="transmembrane region" description="Helical" evidence="1">
    <location>
        <begin position="6"/>
        <end position="26"/>
    </location>
</feature>
<keyword evidence="1" id="KW-0472">Membrane</keyword>
<dbReference type="AlphaFoldDB" id="A0A7V2WLX9"/>
<gene>
    <name evidence="2" type="ORF">ENJ74_02265</name>
</gene>
<name>A0A7V2WLX9_9BACT</name>
<keyword evidence="1" id="KW-1133">Transmembrane helix</keyword>
<evidence type="ECO:0000313" key="2">
    <source>
        <dbReference type="EMBL" id="HFC03674.1"/>
    </source>
</evidence>
<proteinExistence type="predicted"/>
<keyword evidence="1" id="KW-0812">Transmembrane</keyword>
<reference evidence="2" key="1">
    <citation type="journal article" date="2020" name="mSystems">
        <title>Genome- and Community-Level Interaction Insights into Carbon Utilization and Element Cycling Functions of Hydrothermarchaeota in Hydrothermal Sediment.</title>
        <authorList>
            <person name="Zhou Z."/>
            <person name="Liu Y."/>
            <person name="Xu W."/>
            <person name="Pan J."/>
            <person name="Luo Z.H."/>
            <person name="Li M."/>
        </authorList>
    </citation>
    <scope>NUCLEOTIDE SEQUENCE [LARGE SCALE GENOMIC DNA]</scope>
    <source>
        <strain evidence="2">HyVt-513</strain>
    </source>
</reference>
<protein>
    <submittedName>
        <fullName evidence="2">Uncharacterized protein</fullName>
    </submittedName>
</protein>